<keyword evidence="1" id="KW-0378">Hydrolase</keyword>
<feature type="compositionally biased region" description="Low complexity" evidence="3">
    <location>
        <begin position="46"/>
        <end position="62"/>
    </location>
</feature>
<proteinExistence type="predicted"/>
<evidence type="ECO:0000313" key="6">
    <source>
        <dbReference type="EMBL" id="RZT62680.1"/>
    </source>
</evidence>
<evidence type="ECO:0000256" key="2">
    <source>
        <dbReference type="ARBA" id="ARBA00023326"/>
    </source>
</evidence>
<dbReference type="SMART" id="SM00060">
    <property type="entry name" value="FN3"/>
    <property type="match status" value="1"/>
</dbReference>
<keyword evidence="4" id="KW-0732">Signal</keyword>
<feature type="region of interest" description="Disordered" evidence="3">
    <location>
        <begin position="36"/>
        <end position="62"/>
    </location>
</feature>
<evidence type="ECO:0000259" key="5">
    <source>
        <dbReference type="PROSITE" id="PS50853"/>
    </source>
</evidence>
<dbReference type="SUPFAM" id="SSF49265">
    <property type="entry name" value="Fibronectin type III"/>
    <property type="match status" value="1"/>
</dbReference>
<sequence>MLAGGAIAGLVLSSATMSSGGAHALEVPRAVAVSAAPAPGEQQPRAVAGAADPGATATPAGVTSVPVTAGKARGSGLWGYAGDVQTRTSGSVFSYGLSLSPADGALWVTDSAKIIWTSNSLACSLAGGKVVGSFCYVGQSRVLKYGLTTEPDWALGEYRGNGGYGSPATRANAGVGANYTPRADALVLDGTTLPGGRLNGVRGIAATDSGGAWAIDADFAEGALGGQGLAARVLTGDGSEGPSFGKTTWPSGSSWTNRHHPEAFDYPVGIARLGSGNLVATSSTPELLKEYREDGSFVRNILLTQPAGSAGAGDKGYRSPYAVAADPSTPENDVLVGYTDPGADNPSFIERVNLDVCTTEEATTPVGSFRDRCEVLDRIGVGTLGIGSGPGVNTSDAVTFAIQVDPSSGDIYVGQRQGAVRVFATDGSPLGGFPGYGVGTQNGMLQNVRGIGFDARGLLYATTSEGASATRVQIFGRTPDAVTGLAARYSDASMTEVELSWDAPSVAEAAGQLPTRDFVIEMSTDGGAQWNLIDRPLSLDTTAAITGLNPETVPVFRVAAWNEAGNGDAARVRPELPPSTLVIEQLGNGLQAADPAEPARFPAKTDVEFRYVVTNEGPAPVTGIEVSDSVLGEITEVVAPEGFVGDLAPGEAVTLVASGGALPAGAYEAETIATGTSQGEPVSARTQWFGFGAVLAATVAKTGNGLLAPTEENPARVSADSEVAFAYRVTNTGNVAVGITGVADSELGAVDTVVSPEQFSGRLEPGATAVYTAAGTVGAGSYRNDVTVTYAEADPGSSGAPDAEELTATASWFGEGIASDLSLRTTGNGVAAPLAEEPVWLRVDAEVAFAHLITNGGTADLTIDAVTDSVLGELALPADFGGVLEPGGSVVVSATAAQLEGARVTEVTVTAHDELDRALEASDRWHGFGVAGGISLEMTGDGVVAERAESPRDVVASATTSFGYTVTNDSNAPVTLTGVTSFEVGSGTAPSGFTGVLGVGESVEFSGEAPAPAGAWAATGSAVGLDAAGLAVEAHHEWHGFGVAAQLQLVQLGAGVAAPSEAEAVPVAAGSEVSFRYVLHNSGNTTVALDEIADTVPGEIQAPDDYSGVVEPGATVEFTAVGPVALGSYVAEVSASGVETRLRSPVAASASWHGIGVAVPGPTPPGPTTNEGTGVPLAATGGEAAQALWGGAGALLALVGGALLASRLPRRTPGAE</sequence>
<dbReference type="Proteomes" id="UP000291832">
    <property type="component" value="Unassembled WGS sequence"/>
</dbReference>
<accession>A0A4Q7TRU4</accession>
<evidence type="ECO:0000313" key="7">
    <source>
        <dbReference type="Proteomes" id="UP000291832"/>
    </source>
</evidence>
<feature type="domain" description="Fibronectin type-III" evidence="5">
    <location>
        <begin position="481"/>
        <end position="580"/>
    </location>
</feature>
<name>A0A4Q7TRU4_9MICO</name>
<dbReference type="InterPro" id="IPR013783">
    <property type="entry name" value="Ig-like_fold"/>
</dbReference>
<keyword evidence="2" id="KW-0119">Carbohydrate metabolism</keyword>
<feature type="chain" id="PRO_5020445906" description="Fibronectin type-III domain-containing protein" evidence="4">
    <location>
        <begin position="25"/>
        <end position="1216"/>
    </location>
</feature>
<evidence type="ECO:0000256" key="1">
    <source>
        <dbReference type="ARBA" id="ARBA00023295"/>
    </source>
</evidence>
<dbReference type="Gene3D" id="2.120.10.30">
    <property type="entry name" value="TolB, C-terminal domain"/>
    <property type="match status" value="1"/>
</dbReference>
<dbReference type="GO" id="GO:0000272">
    <property type="term" value="P:polysaccharide catabolic process"/>
    <property type="evidence" value="ECO:0007669"/>
    <property type="project" value="UniProtKB-KW"/>
</dbReference>
<dbReference type="InterPro" id="IPR036116">
    <property type="entry name" value="FN3_sf"/>
</dbReference>
<dbReference type="SUPFAM" id="SSF50956">
    <property type="entry name" value="Thermostable phytase (3-phytase)"/>
    <property type="match status" value="1"/>
</dbReference>
<keyword evidence="7" id="KW-1185">Reference proteome</keyword>
<dbReference type="CDD" id="cd00063">
    <property type="entry name" value="FN3"/>
    <property type="match status" value="1"/>
</dbReference>
<dbReference type="Pfam" id="PF24346">
    <property type="entry name" value="DUF7507"/>
    <property type="match status" value="1"/>
</dbReference>
<comment type="caution">
    <text evidence="6">The sequence shown here is derived from an EMBL/GenBank/DDBJ whole genome shotgun (WGS) entry which is preliminary data.</text>
</comment>
<keyword evidence="2" id="KW-0624">Polysaccharide degradation</keyword>
<dbReference type="EMBL" id="SHKI01000006">
    <property type="protein sequence ID" value="RZT62680.1"/>
    <property type="molecule type" value="Genomic_DNA"/>
</dbReference>
<evidence type="ECO:0000256" key="3">
    <source>
        <dbReference type="SAM" id="MobiDB-lite"/>
    </source>
</evidence>
<dbReference type="AlphaFoldDB" id="A0A4Q7TRU4"/>
<dbReference type="GO" id="GO:0016798">
    <property type="term" value="F:hydrolase activity, acting on glycosyl bonds"/>
    <property type="evidence" value="ECO:0007669"/>
    <property type="project" value="UniProtKB-KW"/>
</dbReference>
<protein>
    <recommendedName>
        <fullName evidence="5">Fibronectin type-III domain-containing protein</fullName>
    </recommendedName>
</protein>
<feature type="signal peptide" evidence="4">
    <location>
        <begin position="1"/>
        <end position="24"/>
    </location>
</feature>
<dbReference type="InterPro" id="IPR003961">
    <property type="entry name" value="FN3_dom"/>
</dbReference>
<keyword evidence="1" id="KW-0326">Glycosidase</keyword>
<dbReference type="PROSITE" id="PS50853">
    <property type="entry name" value="FN3"/>
    <property type="match status" value="1"/>
</dbReference>
<gene>
    <name evidence="6" type="ORF">EV139_2380</name>
</gene>
<dbReference type="InterPro" id="IPR055354">
    <property type="entry name" value="DUF7507"/>
</dbReference>
<dbReference type="Gene3D" id="2.60.40.10">
    <property type="entry name" value="Immunoglobulins"/>
    <property type="match status" value="1"/>
</dbReference>
<organism evidence="6 7">
    <name type="scientific">Leucobacter luti</name>
    <dbReference type="NCBI Taxonomy" id="340320"/>
    <lineage>
        <taxon>Bacteria</taxon>
        <taxon>Bacillati</taxon>
        <taxon>Actinomycetota</taxon>
        <taxon>Actinomycetes</taxon>
        <taxon>Micrococcales</taxon>
        <taxon>Microbacteriaceae</taxon>
        <taxon>Leucobacter</taxon>
    </lineage>
</organism>
<reference evidence="6 7" key="1">
    <citation type="journal article" date="2015" name="Stand. Genomic Sci.">
        <title>Genomic Encyclopedia of Bacterial and Archaeal Type Strains, Phase III: the genomes of soil and plant-associated and newly described type strains.</title>
        <authorList>
            <person name="Whitman W.B."/>
            <person name="Woyke T."/>
            <person name="Klenk H.P."/>
            <person name="Zhou Y."/>
            <person name="Lilburn T.G."/>
            <person name="Beck B.J."/>
            <person name="De Vos P."/>
            <person name="Vandamme P."/>
            <person name="Eisen J.A."/>
            <person name="Garrity G."/>
            <person name="Hugenholtz P."/>
            <person name="Kyrpides N.C."/>
        </authorList>
    </citation>
    <scope>NUCLEOTIDE SEQUENCE [LARGE SCALE GENOMIC DNA]</scope>
    <source>
        <strain evidence="6 7">RF6</strain>
    </source>
</reference>
<evidence type="ECO:0000256" key="4">
    <source>
        <dbReference type="SAM" id="SignalP"/>
    </source>
</evidence>
<dbReference type="InterPro" id="IPR011042">
    <property type="entry name" value="6-blade_b-propeller_TolB-like"/>
</dbReference>